<reference evidence="9 10" key="1">
    <citation type="submission" date="2019-06" db="EMBL/GenBank/DDBJ databases">
        <title>Whole genome shotgun sequence of Streptomyces cacaoi subsp. cacaoi NBRC 12748.</title>
        <authorList>
            <person name="Hosoyama A."/>
            <person name="Uohara A."/>
            <person name="Ohji S."/>
            <person name="Ichikawa N."/>
        </authorList>
    </citation>
    <scope>NUCLEOTIDE SEQUENCE [LARGE SCALE GENOMIC DNA]</scope>
    <source>
        <strain evidence="9 10">NBRC 12748</strain>
    </source>
</reference>
<dbReference type="SUPFAM" id="SSF49863">
    <property type="entry name" value="Hyaluronate lyase-like, C-terminal domain"/>
    <property type="match status" value="1"/>
</dbReference>
<dbReference type="Gene3D" id="2.60.220.10">
    <property type="entry name" value="Polysaccharide lyase family 8-like, C-terminal"/>
    <property type="match status" value="1"/>
</dbReference>
<dbReference type="InterPro" id="IPR014718">
    <property type="entry name" value="GH-type_carb-bd"/>
</dbReference>
<dbReference type="CDD" id="cd01083">
    <property type="entry name" value="GAG_Lyase"/>
    <property type="match status" value="1"/>
</dbReference>
<comment type="similarity">
    <text evidence="1">Belongs to the polysaccharide lyase 8 family.</text>
</comment>
<evidence type="ECO:0000259" key="7">
    <source>
        <dbReference type="Pfam" id="PF02884"/>
    </source>
</evidence>
<keyword evidence="10" id="KW-1185">Reference proteome</keyword>
<dbReference type="AlphaFoldDB" id="A0A4Y3RA03"/>
<feature type="active site" evidence="4">
    <location>
        <position position="280"/>
    </location>
</feature>
<dbReference type="GO" id="GO:0005576">
    <property type="term" value="C:extracellular region"/>
    <property type="evidence" value="ECO:0007669"/>
    <property type="project" value="InterPro"/>
</dbReference>
<evidence type="ECO:0000256" key="2">
    <source>
        <dbReference type="ARBA" id="ARBA00022729"/>
    </source>
</evidence>
<dbReference type="InterPro" id="IPR011013">
    <property type="entry name" value="Gal_mutarotase_sf_dom"/>
</dbReference>
<protein>
    <submittedName>
        <fullName evidence="9">Lyase</fullName>
    </submittedName>
</protein>
<feature type="active site" evidence="4">
    <location>
        <position position="271"/>
    </location>
</feature>
<comment type="caution">
    <text evidence="9">The sequence shown here is derived from an EMBL/GenBank/DDBJ whole genome shotgun (WGS) entry which is preliminary data.</text>
</comment>
<dbReference type="GO" id="GO:0005975">
    <property type="term" value="P:carbohydrate metabolic process"/>
    <property type="evidence" value="ECO:0007669"/>
    <property type="project" value="InterPro"/>
</dbReference>
<feature type="domain" description="Polysaccharide lyase family 8 central" evidence="6">
    <location>
        <begin position="431"/>
        <end position="688"/>
    </location>
</feature>
<dbReference type="SUPFAM" id="SSF74650">
    <property type="entry name" value="Galactose mutarotase-like"/>
    <property type="match status" value="1"/>
</dbReference>
<feature type="chain" id="PRO_5021502590" evidence="5">
    <location>
        <begin position="36"/>
        <end position="818"/>
    </location>
</feature>
<organism evidence="9 10">
    <name type="scientific">Streptomyces cacaoi</name>
    <dbReference type="NCBI Taxonomy" id="1898"/>
    <lineage>
        <taxon>Bacteria</taxon>
        <taxon>Bacillati</taxon>
        <taxon>Actinomycetota</taxon>
        <taxon>Actinomycetes</taxon>
        <taxon>Kitasatosporales</taxon>
        <taxon>Streptomycetaceae</taxon>
        <taxon>Streptomyces</taxon>
    </lineage>
</organism>
<dbReference type="PANTHER" id="PTHR38481:SF1">
    <property type="entry name" value="HYALURONATE LYASE"/>
    <property type="match status" value="1"/>
</dbReference>
<keyword evidence="3 9" id="KW-0456">Lyase</keyword>
<dbReference type="GO" id="GO:0030246">
    <property type="term" value="F:carbohydrate binding"/>
    <property type="evidence" value="ECO:0007669"/>
    <property type="project" value="InterPro"/>
</dbReference>
<dbReference type="InterPro" id="IPR012970">
    <property type="entry name" value="Lyase_8_alpha_N"/>
</dbReference>
<evidence type="ECO:0000256" key="3">
    <source>
        <dbReference type="ARBA" id="ARBA00023239"/>
    </source>
</evidence>
<dbReference type="InterPro" id="IPR038970">
    <property type="entry name" value="Lyase_8"/>
</dbReference>
<dbReference type="Proteomes" id="UP000319210">
    <property type="component" value="Unassembled WGS sequence"/>
</dbReference>
<gene>
    <name evidence="9" type="ORF">SCA03_62190</name>
</gene>
<dbReference type="InterPro" id="IPR004103">
    <property type="entry name" value="Lyase_8_C"/>
</dbReference>
<dbReference type="GO" id="GO:0016837">
    <property type="term" value="F:carbon-oxygen lyase activity, acting on polysaccharides"/>
    <property type="evidence" value="ECO:0007669"/>
    <property type="project" value="UniProtKB-ARBA"/>
</dbReference>
<evidence type="ECO:0000259" key="8">
    <source>
        <dbReference type="Pfam" id="PF08124"/>
    </source>
</evidence>
<feature type="active site" evidence="4">
    <location>
        <position position="334"/>
    </location>
</feature>
<evidence type="ECO:0000313" key="9">
    <source>
        <dbReference type="EMBL" id="GEB53668.1"/>
    </source>
</evidence>
<dbReference type="InterPro" id="IPR003159">
    <property type="entry name" value="Lyase_8_central_dom"/>
</dbReference>
<dbReference type="Gene3D" id="1.50.10.100">
    <property type="entry name" value="Chondroitin AC/alginate lyase"/>
    <property type="match status" value="1"/>
</dbReference>
<keyword evidence="2 5" id="KW-0732">Signal</keyword>
<dbReference type="PROSITE" id="PS51318">
    <property type="entry name" value="TAT"/>
    <property type="match status" value="1"/>
</dbReference>
<evidence type="ECO:0000256" key="1">
    <source>
        <dbReference type="ARBA" id="ARBA00006699"/>
    </source>
</evidence>
<dbReference type="Pfam" id="PF02278">
    <property type="entry name" value="Lyase_8"/>
    <property type="match status" value="1"/>
</dbReference>
<dbReference type="Gene3D" id="2.70.98.10">
    <property type="match status" value="1"/>
</dbReference>
<feature type="domain" description="Polysaccharide lyase family 8 C-terminal" evidence="7">
    <location>
        <begin position="706"/>
        <end position="769"/>
    </location>
</feature>
<dbReference type="EMBL" id="BJMM01000059">
    <property type="protein sequence ID" value="GEB53668.1"/>
    <property type="molecule type" value="Genomic_DNA"/>
</dbReference>
<dbReference type="SUPFAM" id="SSF48230">
    <property type="entry name" value="Chondroitin AC/alginate lyase"/>
    <property type="match status" value="1"/>
</dbReference>
<sequence length="818" mass="87917">MHSRPHWSRRALLASATASAVTATTLGAGVPGAHAAPSAAPRPAGSAQPAADDFAALRRRWLDLMLGTDYDPTAEPYAARLAELGDEARRLREELAPADDALFPGIPFEPSTGITQSYERLATMARAWAQPGTGLTGDDGLLEALVGGLRHVHEKVYNPSTTRYGNWWDWQIGSPRALTDTLTVLHDAVSAADRDAYLAAVDHFLPESVFDEYTGTSTGANRVDFCRVHAVRGILGEDPDKIALAAASLSPVFPYVTEGDGLYADGSFIQHTWIAYSGTYGYVLLDGLGRLFALLDGTSWEVTDPNRRIVHDSVEKAYAPLIHDGLMMDSVSGRAISRGLLKEDTRGIQQSDHTRGHELAAAIAVLAQSASAQERARWHGMVRGWIERGTGGDGFPALLTDPGFDVADLARLHAVAEGPEPPAAEPVGSTLFPAMARAVHRGRGWCAGLSLASERIAYYECGNGENPRGWHTGDGMLYWWGPDGTLGQYADAFWPTVDWRRLPGTTVSTKKLAEGTGGEWGEARPDTRWVGGVTDGEFAAVGHHLRGLESTLTARQSWLCLADTVVCLGAGISCTDGVPVETVFDNRNLGERGTQALTVDGERAVGEPGRKQEFRRAHWAHLEGHGGWVWPGGTRLTALREERTGSWSDINTRSVDKEFTRRYVTLWQDHGTDPSDAGYAYLLMPGADRRRLAARAADRHWLSVDANTAAQQAVTVRSLGTTAVTFWTAGAVATGAGHLAATAPAAVLLRRGGRRAKLCVSEPVRSGKEFELTWARPGVRVESADDGIEVLDGPGGALRLRITPGTAGATLTCSLRLR</sequence>
<accession>A0A4Y3RA03</accession>
<evidence type="ECO:0000313" key="10">
    <source>
        <dbReference type="Proteomes" id="UP000319210"/>
    </source>
</evidence>
<dbReference type="PANTHER" id="PTHR38481">
    <property type="entry name" value="HYALURONATE LYASE"/>
    <property type="match status" value="1"/>
</dbReference>
<evidence type="ECO:0000259" key="6">
    <source>
        <dbReference type="Pfam" id="PF02278"/>
    </source>
</evidence>
<name>A0A4Y3RA03_STRCI</name>
<dbReference type="InterPro" id="IPR006311">
    <property type="entry name" value="TAT_signal"/>
</dbReference>
<evidence type="ECO:0000256" key="5">
    <source>
        <dbReference type="SAM" id="SignalP"/>
    </source>
</evidence>
<evidence type="ECO:0000256" key="4">
    <source>
        <dbReference type="PIRSR" id="PIRSR638970-1"/>
    </source>
</evidence>
<feature type="signal peptide" evidence="5">
    <location>
        <begin position="1"/>
        <end position="35"/>
    </location>
</feature>
<dbReference type="Pfam" id="PF08124">
    <property type="entry name" value="Lyase_8_N"/>
    <property type="match status" value="1"/>
</dbReference>
<dbReference type="Pfam" id="PF02884">
    <property type="entry name" value="Lyase_8_C"/>
    <property type="match status" value="1"/>
</dbReference>
<dbReference type="InterPro" id="IPR011071">
    <property type="entry name" value="Lyase_8-like_C"/>
</dbReference>
<proteinExistence type="inferred from homology"/>
<feature type="domain" description="Polysaccharide lyase 8 N-terminal alpha-helical" evidence="8">
    <location>
        <begin position="61"/>
        <end position="383"/>
    </location>
</feature>
<dbReference type="InterPro" id="IPR008929">
    <property type="entry name" value="Chondroitin_lyas"/>
</dbReference>